<organism evidence="2 3">
    <name type="scientific">Sunxiuqinia elliptica</name>
    <dbReference type="NCBI Taxonomy" id="655355"/>
    <lineage>
        <taxon>Bacteria</taxon>
        <taxon>Pseudomonadati</taxon>
        <taxon>Bacteroidota</taxon>
        <taxon>Bacteroidia</taxon>
        <taxon>Marinilabiliales</taxon>
        <taxon>Prolixibacteraceae</taxon>
        <taxon>Sunxiuqinia</taxon>
    </lineage>
</organism>
<dbReference type="AlphaFoldDB" id="A0A1I2A4Q5"/>
<gene>
    <name evidence="2" type="ORF">SAMN05216283_10118</name>
</gene>
<feature type="transmembrane region" description="Helical" evidence="1">
    <location>
        <begin position="101"/>
        <end position="124"/>
    </location>
</feature>
<dbReference type="Proteomes" id="UP000198964">
    <property type="component" value="Unassembled WGS sequence"/>
</dbReference>
<evidence type="ECO:0008006" key="4">
    <source>
        <dbReference type="Google" id="ProtNLM"/>
    </source>
</evidence>
<feature type="transmembrane region" description="Helical" evidence="1">
    <location>
        <begin position="234"/>
        <end position="257"/>
    </location>
</feature>
<keyword evidence="1" id="KW-0812">Transmembrane</keyword>
<sequence length="265" mass="30667">MKLNRFFSLNRFARLLKYDLLINQRLYLLGILGMGIIAYGFIWFFMYMGRSGFNSYEDYFPVLIMYFMGLLVLVGTAFPALNNSVLRGNYFLLPASIFEKFLVQFVIRVVLVTFIGMGLFWVGAHLAKASMVPNPLRNYDPSIIPDFSYANLFEELPSFRDRLAVILSGLSCFSIAFAGATFFNRFALVKTLIVVAITIGLLIVFFVLLSHLFYPDVVSGFDIFVREYRLTDDLINIQLYFYMLAYSTWLFFLPLAYMKLKEKEI</sequence>
<keyword evidence="1" id="KW-1133">Transmembrane helix</keyword>
<keyword evidence="3" id="KW-1185">Reference proteome</keyword>
<protein>
    <recommendedName>
        <fullName evidence="4">ABC-2 family transporter</fullName>
    </recommendedName>
</protein>
<reference evidence="2 3" key="1">
    <citation type="submission" date="2016-10" db="EMBL/GenBank/DDBJ databases">
        <authorList>
            <person name="de Groot N.N."/>
        </authorList>
    </citation>
    <scope>NUCLEOTIDE SEQUENCE [LARGE SCALE GENOMIC DNA]</scope>
    <source>
        <strain evidence="2 3">CGMCC 1.9156</strain>
    </source>
</reference>
<dbReference type="STRING" id="655355.SAMN05216283_10118"/>
<proteinExistence type="predicted"/>
<feature type="transmembrane region" description="Helical" evidence="1">
    <location>
        <begin position="59"/>
        <end position="81"/>
    </location>
</feature>
<feature type="transmembrane region" description="Helical" evidence="1">
    <location>
        <begin position="192"/>
        <end position="214"/>
    </location>
</feature>
<dbReference type="EMBL" id="FONW01000001">
    <property type="protein sequence ID" value="SFE38787.1"/>
    <property type="molecule type" value="Genomic_DNA"/>
</dbReference>
<feature type="transmembrane region" description="Helical" evidence="1">
    <location>
        <begin position="26"/>
        <end position="47"/>
    </location>
</feature>
<keyword evidence="1" id="KW-0472">Membrane</keyword>
<evidence type="ECO:0000256" key="1">
    <source>
        <dbReference type="SAM" id="Phobius"/>
    </source>
</evidence>
<evidence type="ECO:0000313" key="2">
    <source>
        <dbReference type="EMBL" id="SFE38787.1"/>
    </source>
</evidence>
<name>A0A1I2A4Q5_9BACT</name>
<accession>A0A1I2A4Q5</accession>
<evidence type="ECO:0000313" key="3">
    <source>
        <dbReference type="Proteomes" id="UP000198964"/>
    </source>
</evidence>
<feature type="transmembrane region" description="Helical" evidence="1">
    <location>
        <begin position="163"/>
        <end position="183"/>
    </location>
</feature>
<dbReference type="RefSeq" id="WP_093917786.1">
    <property type="nucleotide sequence ID" value="NZ_FONW01000001.1"/>
</dbReference>